<evidence type="ECO:0000313" key="1">
    <source>
        <dbReference type="EMBL" id="VAY87842.1"/>
    </source>
</evidence>
<gene>
    <name evidence="1" type="ORF">CARN8_2470003</name>
</gene>
<name>A0A3P3ZN39_9ZZZZ</name>
<proteinExistence type="predicted"/>
<protein>
    <submittedName>
        <fullName evidence="1">Uncharacterized protein</fullName>
    </submittedName>
</protein>
<dbReference type="EMBL" id="UOYP01000165">
    <property type="protein sequence ID" value="VAY87842.1"/>
    <property type="molecule type" value="Genomic_DNA"/>
</dbReference>
<reference evidence="1" key="1">
    <citation type="submission" date="2018-10" db="EMBL/GenBank/DDBJ databases">
        <authorList>
            <person name="Plewniak F."/>
        </authorList>
    </citation>
    <scope>NUCLEOTIDE SEQUENCE</scope>
</reference>
<organism evidence="1">
    <name type="scientific">mine drainage metagenome</name>
    <dbReference type="NCBI Taxonomy" id="410659"/>
    <lineage>
        <taxon>unclassified sequences</taxon>
        <taxon>metagenomes</taxon>
        <taxon>ecological metagenomes</taxon>
    </lineage>
</organism>
<accession>A0A3P3ZN39</accession>
<dbReference type="AlphaFoldDB" id="A0A3P3ZN39"/>
<sequence length="45" mass="4469">MDGAVGVGEGAGDQYASFHGADKLQGKTLAGNATTTTGRPRSSMV</sequence>